<dbReference type="NCBIfam" id="TIGR00137">
    <property type="entry name" value="gid_trmFO"/>
    <property type="match status" value="1"/>
</dbReference>
<dbReference type="AlphaFoldDB" id="A0A7G9RYC3"/>
<dbReference type="NCBIfam" id="NF003739">
    <property type="entry name" value="PRK05335.1"/>
    <property type="match status" value="1"/>
</dbReference>
<comment type="subcellular location">
    <subcellularLocation>
        <location evidence="10">Cytoplasm</location>
    </subcellularLocation>
</comment>
<dbReference type="PANTHER" id="PTHR11806:SF2">
    <property type="entry name" value="METHYLENETETRAHYDROFOLATE--TRNA-(URACIL-5-)-METHYLTRANSFERASE TRMFO"/>
    <property type="match status" value="1"/>
</dbReference>
<dbReference type="GO" id="GO:0050660">
    <property type="term" value="F:flavin adenine dinucleotide binding"/>
    <property type="evidence" value="ECO:0007669"/>
    <property type="project" value="UniProtKB-UniRule"/>
</dbReference>
<dbReference type="GO" id="GO:0002098">
    <property type="term" value="P:tRNA wobble uridine modification"/>
    <property type="evidence" value="ECO:0007669"/>
    <property type="project" value="TreeGrafter"/>
</dbReference>
<keyword evidence="8 10" id="KW-0521">NADP</keyword>
<evidence type="ECO:0000256" key="6">
    <source>
        <dbReference type="ARBA" id="ARBA00022694"/>
    </source>
</evidence>
<accession>A0A7G9RYC3</accession>
<evidence type="ECO:0000256" key="7">
    <source>
        <dbReference type="ARBA" id="ARBA00022827"/>
    </source>
</evidence>
<comment type="similarity">
    <text evidence="10">Belongs to the MnmG family. TrmFO subfamily.</text>
</comment>
<evidence type="ECO:0000256" key="4">
    <source>
        <dbReference type="ARBA" id="ARBA00022630"/>
    </source>
</evidence>
<dbReference type="Gene3D" id="3.50.50.60">
    <property type="entry name" value="FAD/NAD(P)-binding domain"/>
    <property type="match status" value="2"/>
</dbReference>
<comment type="catalytic activity">
    <reaction evidence="10">
        <text>uridine(54) in tRNA + (6R)-5,10-methylene-5,6,7,8-tetrahydrofolate + NADH + H(+) = 5-methyluridine(54) in tRNA + (6S)-5,6,7,8-tetrahydrofolate + NAD(+)</text>
        <dbReference type="Rhea" id="RHEA:16873"/>
        <dbReference type="Rhea" id="RHEA-COMP:10167"/>
        <dbReference type="Rhea" id="RHEA-COMP:10193"/>
        <dbReference type="ChEBI" id="CHEBI:15378"/>
        <dbReference type="ChEBI" id="CHEBI:15636"/>
        <dbReference type="ChEBI" id="CHEBI:57453"/>
        <dbReference type="ChEBI" id="CHEBI:57540"/>
        <dbReference type="ChEBI" id="CHEBI:57945"/>
        <dbReference type="ChEBI" id="CHEBI:65315"/>
        <dbReference type="ChEBI" id="CHEBI:74447"/>
        <dbReference type="EC" id="2.1.1.74"/>
    </reaction>
</comment>
<keyword evidence="2 10" id="KW-0963">Cytoplasm</keyword>
<dbReference type="InterPro" id="IPR040131">
    <property type="entry name" value="MnmG_N"/>
</dbReference>
<proteinExistence type="inferred from homology"/>
<evidence type="ECO:0000256" key="3">
    <source>
        <dbReference type="ARBA" id="ARBA00022603"/>
    </source>
</evidence>
<dbReference type="PANTHER" id="PTHR11806">
    <property type="entry name" value="GLUCOSE INHIBITED DIVISION PROTEIN A"/>
    <property type="match status" value="1"/>
</dbReference>
<keyword evidence="7 10" id="KW-0274">FAD</keyword>
<evidence type="ECO:0000256" key="1">
    <source>
        <dbReference type="ARBA" id="ARBA00001974"/>
    </source>
</evidence>
<organism evidence="12 13">
    <name type="scientific">Erysipelothrix inopinata</name>
    <dbReference type="NCBI Taxonomy" id="225084"/>
    <lineage>
        <taxon>Bacteria</taxon>
        <taxon>Bacillati</taxon>
        <taxon>Bacillota</taxon>
        <taxon>Erysipelotrichia</taxon>
        <taxon>Erysipelotrichales</taxon>
        <taxon>Erysipelotrichaceae</taxon>
        <taxon>Erysipelothrix</taxon>
    </lineage>
</organism>
<dbReference type="InterPro" id="IPR002218">
    <property type="entry name" value="MnmG-rel"/>
</dbReference>
<keyword evidence="3 10" id="KW-0489">Methyltransferase</keyword>
<dbReference type="EC" id="2.1.1.74" evidence="10"/>
<dbReference type="Pfam" id="PF01134">
    <property type="entry name" value="GIDA"/>
    <property type="match status" value="1"/>
</dbReference>
<feature type="domain" description="MnmG N-terminal" evidence="11">
    <location>
        <begin position="5"/>
        <end position="367"/>
    </location>
</feature>
<keyword evidence="5 10" id="KW-0808">Transferase</keyword>
<dbReference type="KEGG" id="eio:H9L01_09540"/>
<keyword evidence="9 10" id="KW-0520">NAD</keyword>
<evidence type="ECO:0000256" key="5">
    <source>
        <dbReference type="ARBA" id="ARBA00022679"/>
    </source>
</evidence>
<dbReference type="GO" id="GO:0030488">
    <property type="term" value="P:tRNA methylation"/>
    <property type="evidence" value="ECO:0007669"/>
    <property type="project" value="TreeGrafter"/>
</dbReference>
<dbReference type="GO" id="GO:0005829">
    <property type="term" value="C:cytosol"/>
    <property type="evidence" value="ECO:0007669"/>
    <property type="project" value="TreeGrafter"/>
</dbReference>
<comment type="cofactor">
    <cofactor evidence="1 10">
        <name>FAD</name>
        <dbReference type="ChEBI" id="CHEBI:57692"/>
    </cofactor>
</comment>
<dbReference type="Proteomes" id="UP000515928">
    <property type="component" value="Chromosome"/>
</dbReference>
<keyword evidence="13" id="KW-1185">Reference proteome</keyword>
<dbReference type="InterPro" id="IPR004417">
    <property type="entry name" value="TrmFO"/>
</dbReference>
<comment type="catalytic activity">
    <reaction evidence="10">
        <text>uridine(54) in tRNA + (6R)-5,10-methylene-5,6,7,8-tetrahydrofolate + NADPH + H(+) = 5-methyluridine(54) in tRNA + (6S)-5,6,7,8-tetrahydrofolate + NADP(+)</text>
        <dbReference type="Rhea" id="RHEA:62372"/>
        <dbReference type="Rhea" id="RHEA-COMP:10167"/>
        <dbReference type="Rhea" id="RHEA-COMP:10193"/>
        <dbReference type="ChEBI" id="CHEBI:15378"/>
        <dbReference type="ChEBI" id="CHEBI:15636"/>
        <dbReference type="ChEBI" id="CHEBI:57453"/>
        <dbReference type="ChEBI" id="CHEBI:57783"/>
        <dbReference type="ChEBI" id="CHEBI:58349"/>
        <dbReference type="ChEBI" id="CHEBI:65315"/>
        <dbReference type="ChEBI" id="CHEBI:74447"/>
        <dbReference type="EC" id="2.1.1.74"/>
    </reaction>
</comment>
<name>A0A7G9RYC3_9FIRM</name>
<reference evidence="12 13" key="1">
    <citation type="submission" date="2020-08" db="EMBL/GenBank/DDBJ databases">
        <title>Genome sequence of Erysipelothrix inopinata DSM 15511T.</title>
        <authorList>
            <person name="Hyun D.-W."/>
            <person name="Bae J.-W."/>
        </authorList>
    </citation>
    <scope>NUCLEOTIDE SEQUENCE [LARGE SCALE GENOMIC DNA]</scope>
    <source>
        <strain evidence="12 13">DSM 15511</strain>
    </source>
</reference>
<dbReference type="InterPro" id="IPR036188">
    <property type="entry name" value="FAD/NAD-bd_sf"/>
</dbReference>
<evidence type="ECO:0000256" key="10">
    <source>
        <dbReference type="HAMAP-Rule" id="MF_01037"/>
    </source>
</evidence>
<sequence length="429" mass="48098">MKKQQVRVIGAGLAGSEAAYQLAKKGYQVELVEMRSVKMTPAHVTENFAELVCSNSFRSNDITNAVGLLKEEMRLLDSIIMKQGDLHQLPAGSALAVDRDGFSESVTNQLKSMDNITFVNQEFVEFDNMPTIVATGPLTSDTFSKYLMNYLGQSELHFYDAIAPIVSVDNINFDIAYRKSRYDKGDGQDYINCPMTKDEFFAFYDAILRSEEAPMREFEDVNVFEGCMPVEVMAKRGMKTMLFGPLKPVGLEKPNGSKPYAVVQLRQDNAAGSLYNLVGFQTRLKWGDQKKVIQLIPGLENVEIVRYGVMHRNTFIKSPLILNRHYQTLKNSNLFFAGQISGVEGYVESAASGLFAALNMIQHLEEKPLIELSSETMMGSMANYVANANPHQFQPMNANFGLIANRLKDREEMAERSITHIKELIDTIS</sequence>
<evidence type="ECO:0000256" key="2">
    <source>
        <dbReference type="ARBA" id="ARBA00022490"/>
    </source>
</evidence>
<evidence type="ECO:0000256" key="9">
    <source>
        <dbReference type="ARBA" id="ARBA00023027"/>
    </source>
</evidence>
<keyword evidence="6 10" id="KW-0819">tRNA processing</keyword>
<evidence type="ECO:0000313" key="12">
    <source>
        <dbReference type="EMBL" id="QNN60598.1"/>
    </source>
</evidence>
<dbReference type="HAMAP" id="MF_01037">
    <property type="entry name" value="TrmFO"/>
    <property type="match status" value="1"/>
</dbReference>
<gene>
    <name evidence="10 12" type="primary">trmFO</name>
    <name evidence="12" type="ORF">H9L01_09540</name>
</gene>
<evidence type="ECO:0000259" key="11">
    <source>
        <dbReference type="Pfam" id="PF01134"/>
    </source>
</evidence>
<dbReference type="EMBL" id="CP060715">
    <property type="protein sequence ID" value="QNN60598.1"/>
    <property type="molecule type" value="Genomic_DNA"/>
</dbReference>
<evidence type="ECO:0000256" key="8">
    <source>
        <dbReference type="ARBA" id="ARBA00022857"/>
    </source>
</evidence>
<comment type="function">
    <text evidence="10">Catalyzes the folate-dependent formation of 5-methyl-uridine at position 54 (M-5-U54) in all tRNAs.</text>
</comment>
<dbReference type="RefSeq" id="WP_187533722.1">
    <property type="nucleotide sequence ID" value="NZ_CBCSHU010000005.1"/>
</dbReference>
<evidence type="ECO:0000313" key="13">
    <source>
        <dbReference type="Proteomes" id="UP000515928"/>
    </source>
</evidence>
<dbReference type="GO" id="GO:0047151">
    <property type="term" value="F:tRNA (uracil(54)-C5)-methyltransferase activity, 5,10-methylenetetrahydrofolate-dependent"/>
    <property type="evidence" value="ECO:0007669"/>
    <property type="project" value="UniProtKB-UniRule"/>
</dbReference>
<protein>
    <recommendedName>
        <fullName evidence="10">Methylenetetrahydrofolate--tRNA-(uracil-5-)-methyltransferase TrmFO</fullName>
        <ecNumber evidence="10">2.1.1.74</ecNumber>
    </recommendedName>
    <alternativeName>
        <fullName evidence="10">Folate-dependent tRNA (uracil-5-)-methyltransferase</fullName>
    </alternativeName>
    <alternativeName>
        <fullName evidence="10">Folate-dependent tRNA(M-5-U54)-methyltransferase</fullName>
    </alternativeName>
</protein>
<keyword evidence="4 10" id="KW-0285">Flavoprotein</keyword>
<feature type="binding site" evidence="10">
    <location>
        <begin position="10"/>
        <end position="15"/>
    </location>
    <ligand>
        <name>FAD</name>
        <dbReference type="ChEBI" id="CHEBI:57692"/>
    </ligand>
</feature>
<dbReference type="SUPFAM" id="SSF51905">
    <property type="entry name" value="FAD/NAD(P)-binding domain"/>
    <property type="match status" value="1"/>
</dbReference>